<keyword evidence="6" id="KW-0411">Iron-sulfur</keyword>
<evidence type="ECO:0000256" key="3">
    <source>
        <dbReference type="ARBA" id="ARBA00022723"/>
    </source>
</evidence>
<dbReference type="GO" id="GO:0016491">
    <property type="term" value="F:oxidoreductase activity"/>
    <property type="evidence" value="ECO:0007669"/>
    <property type="project" value="UniProtKB-KW"/>
</dbReference>
<evidence type="ECO:0000313" key="9">
    <source>
        <dbReference type="EMBL" id="KKX99918.1"/>
    </source>
</evidence>
<dbReference type="Gene3D" id="3.90.480.20">
    <property type="match status" value="1"/>
</dbReference>
<dbReference type="InterPro" id="IPR052034">
    <property type="entry name" value="NasD-like"/>
</dbReference>
<dbReference type="SUPFAM" id="SSF56014">
    <property type="entry name" value="Nitrite and sulphite reductase 4Fe-4S domain-like"/>
    <property type="match status" value="1"/>
</dbReference>
<evidence type="ECO:0000313" key="10">
    <source>
        <dbReference type="Proteomes" id="UP000034407"/>
    </source>
</evidence>
<name>A0A0M3DEL4_9FIRM</name>
<evidence type="ECO:0000259" key="7">
    <source>
        <dbReference type="Pfam" id="PF01077"/>
    </source>
</evidence>
<gene>
    <name evidence="9" type="ORF">VN21_17000</name>
</gene>
<comment type="caution">
    <text evidence="9">The sequence shown here is derived from an EMBL/GenBank/DDBJ whole genome shotgun (WGS) entry which is preliminary data.</text>
</comment>
<accession>A0A0M3DEL4</accession>
<dbReference type="PATRIC" id="fig|1629550.3.peg.2934"/>
<protein>
    <submittedName>
        <fullName evidence="9">Sulfite reductase</fullName>
    </submittedName>
</protein>
<dbReference type="EMBL" id="LBBT01000356">
    <property type="protein sequence ID" value="KKX99918.1"/>
    <property type="molecule type" value="Genomic_DNA"/>
</dbReference>
<evidence type="ECO:0000256" key="2">
    <source>
        <dbReference type="ARBA" id="ARBA00022617"/>
    </source>
</evidence>
<dbReference type="InterPro" id="IPR036136">
    <property type="entry name" value="Nit/Sulf_reduc_fer-like_dom_sf"/>
</dbReference>
<keyword evidence="4" id="KW-0560">Oxidoreductase</keyword>
<evidence type="ECO:0000256" key="1">
    <source>
        <dbReference type="ARBA" id="ARBA00022485"/>
    </source>
</evidence>
<dbReference type="InterPro" id="IPR006067">
    <property type="entry name" value="NO2/SO3_Rdtase_4Fe4S_dom"/>
</dbReference>
<evidence type="ECO:0000256" key="4">
    <source>
        <dbReference type="ARBA" id="ARBA00023002"/>
    </source>
</evidence>
<reference evidence="9 10" key="1">
    <citation type="submission" date="2015-04" db="EMBL/GenBank/DDBJ databases">
        <title>Microcin producing Clostridium sp. JC272T.</title>
        <authorList>
            <person name="Jyothsna T."/>
            <person name="Sasikala C."/>
            <person name="Ramana C."/>
        </authorList>
    </citation>
    <scope>NUCLEOTIDE SEQUENCE [LARGE SCALE GENOMIC DNA]</scope>
    <source>
        <strain evidence="9 10">JC272</strain>
    </source>
</reference>
<dbReference type="GO" id="GO:0051539">
    <property type="term" value="F:4 iron, 4 sulfur cluster binding"/>
    <property type="evidence" value="ECO:0007669"/>
    <property type="project" value="UniProtKB-KW"/>
</dbReference>
<dbReference type="PRINTS" id="PR00397">
    <property type="entry name" value="SIROHAEM"/>
</dbReference>
<dbReference type="Pfam" id="PF03460">
    <property type="entry name" value="NIR_SIR_ferr"/>
    <property type="match status" value="1"/>
</dbReference>
<evidence type="ECO:0000256" key="6">
    <source>
        <dbReference type="ARBA" id="ARBA00023014"/>
    </source>
</evidence>
<dbReference type="GO" id="GO:0046872">
    <property type="term" value="F:metal ion binding"/>
    <property type="evidence" value="ECO:0007669"/>
    <property type="project" value="UniProtKB-KW"/>
</dbReference>
<dbReference type="OrthoDB" id="9800558at2"/>
<keyword evidence="5" id="KW-0408">Iron</keyword>
<dbReference type="InterPro" id="IPR005117">
    <property type="entry name" value="NiRdtase/SiRdtase_haem-b_fer"/>
</dbReference>
<keyword evidence="10" id="KW-1185">Reference proteome</keyword>
<sequence length="225" mass="24526">MMKDLLDKGAVLQRDKKTYAIAPHVPAGLITSDQLRKLADVADKYNVQAIKITAAQRIALVGLEENDIDSVWQDLGMKPGAAIGLCVRSIKTCPGTSFCKRGFKDSVSIGLKLDDRYHGMNLPNKLKIGVSGCPNSCADNHTRDIGLMGTPKGWTVFVGGKGGTIPRLGDRLVMGIPDEKVLDLVDDIVNLYSDNANNKERLGAYIDRVGFEEFAANFNLTKYKN</sequence>
<dbReference type="Pfam" id="PF01077">
    <property type="entry name" value="NIR_SIR"/>
    <property type="match status" value="1"/>
</dbReference>
<keyword evidence="3" id="KW-0479">Metal-binding</keyword>
<keyword evidence="2" id="KW-0349">Heme</keyword>
<evidence type="ECO:0000259" key="8">
    <source>
        <dbReference type="Pfam" id="PF03460"/>
    </source>
</evidence>
<keyword evidence="1" id="KW-0004">4Fe-4S</keyword>
<dbReference type="Gene3D" id="3.30.413.10">
    <property type="entry name" value="Sulfite Reductase Hemoprotein, domain 1"/>
    <property type="match status" value="1"/>
</dbReference>
<dbReference type="PANTHER" id="PTHR43809:SF1">
    <property type="entry name" value="NITRITE REDUCTASE (NADH) LARGE SUBUNIT"/>
    <property type="match status" value="1"/>
</dbReference>
<dbReference type="PIRSF" id="PIRSF037487">
    <property type="entry name" value="Sulfite_red_assimil"/>
    <property type="match status" value="1"/>
</dbReference>
<dbReference type="InterPro" id="IPR017220">
    <property type="entry name" value="Sulphite_reductase_assimil"/>
</dbReference>
<feature type="domain" description="Nitrite/Sulfite reductase ferredoxin-like" evidence="8">
    <location>
        <begin position="13"/>
        <end position="76"/>
    </location>
</feature>
<dbReference type="InterPro" id="IPR006066">
    <property type="entry name" value="NO2/SO3_Rdtase_FeS/sirohaem_BS"/>
</dbReference>
<dbReference type="InterPro" id="IPR045854">
    <property type="entry name" value="NO2/SO3_Rdtase_4Fe4S_sf"/>
</dbReference>
<evidence type="ECO:0000256" key="5">
    <source>
        <dbReference type="ARBA" id="ARBA00023004"/>
    </source>
</evidence>
<dbReference type="AlphaFoldDB" id="A0A0M3DEL4"/>
<dbReference type="PROSITE" id="PS00365">
    <property type="entry name" value="NIR_SIR"/>
    <property type="match status" value="1"/>
</dbReference>
<organism evidence="9 10">
    <name type="scientific">Paraclostridium benzoelyticum</name>
    <dbReference type="NCBI Taxonomy" id="1629550"/>
    <lineage>
        <taxon>Bacteria</taxon>
        <taxon>Bacillati</taxon>
        <taxon>Bacillota</taxon>
        <taxon>Clostridia</taxon>
        <taxon>Peptostreptococcales</taxon>
        <taxon>Peptostreptococcaceae</taxon>
        <taxon>Paraclostridium</taxon>
    </lineage>
</organism>
<dbReference type="PANTHER" id="PTHR43809">
    <property type="entry name" value="NITRITE REDUCTASE (NADH) LARGE SUBUNIT"/>
    <property type="match status" value="1"/>
</dbReference>
<dbReference type="SUPFAM" id="SSF55124">
    <property type="entry name" value="Nitrite/Sulfite reductase N-terminal domain-like"/>
    <property type="match status" value="1"/>
</dbReference>
<dbReference type="GO" id="GO:0020037">
    <property type="term" value="F:heme binding"/>
    <property type="evidence" value="ECO:0007669"/>
    <property type="project" value="InterPro"/>
</dbReference>
<feature type="domain" description="Nitrite/sulphite reductase 4Fe-4S" evidence="7">
    <location>
        <begin position="86"/>
        <end position="218"/>
    </location>
</feature>
<proteinExistence type="predicted"/>
<dbReference type="Proteomes" id="UP000034407">
    <property type="component" value="Unassembled WGS sequence"/>
</dbReference>